<organism evidence="2 3">
    <name type="scientific">Ranitomeya imitator</name>
    <name type="common">mimic poison frog</name>
    <dbReference type="NCBI Taxonomy" id="111125"/>
    <lineage>
        <taxon>Eukaryota</taxon>
        <taxon>Metazoa</taxon>
        <taxon>Chordata</taxon>
        <taxon>Craniata</taxon>
        <taxon>Vertebrata</taxon>
        <taxon>Euteleostomi</taxon>
        <taxon>Amphibia</taxon>
        <taxon>Batrachia</taxon>
        <taxon>Anura</taxon>
        <taxon>Neobatrachia</taxon>
        <taxon>Hyloidea</taxon>
        <taxon>Dendrobatidae</taxon>
        <taxon>Dendrobatinae</taxon>
        <taxon>Ranitomeya</taxon>
    </lineage>
</organism>
<dbReference type="PANTHER" id="PTHR13177">
    <property type="entry name" value="DEATH-ASSOCIATED PROTEIN 1"/>
    <property type="match status" value="1"/>
</dbReference>
<comment type="caution">
    <text evidence="2">The sequence shown here is derived from an EMBL/GenBank/DDBJ whole genome shotgun (WGS) entry which is preliminary data.</text>
</comment>
<dbReference type="Proteomes" id="UP001176940">
    <property type="component" value="Unassembled WGS sequence"/>
</dbReference>
<dbReference type="InterPro" id="IPR024130">
    <property type="entry name" value="DAP1/DAPL1"/>
</dbReference>
<reference evidence="2" key="1">
    <citation type="submission" date="2023-07" db="EMBL/GenBank/DDBJ databases">
        <authorList>
            <person name="Stuckert A."/>
        </authorList>
    </citation>
    <scope>NUCLEOTIDE SEQUENCE</scope>
</reference>
<evidence type="ECO:0000256" key="1">
    <source>
        <dbReference type="SAM" id="MobiDB-lite"/>
    </source>
</evidence>
<protein>
    <recommendedName>
        <fullName evidence="4">Death-associated protein-like 1</fullName>
    </recommendedName>
</protein>
<name>A0ABN9L902_9NEOB</name>
<dbReference type="Pfam" id="PF15228">
    <property type="entry name" value="DAP"/>
    <property type="match status" value="1"/>
</dbReference>
<feature type="region of interest" description="Disordered" evidence="1">
    <location>
        <begin position="17"/>
        <end position="53"/>
    </location>
</feature>
<evidence type="ECO:0000313" key="2">
    <source>
        <dbReference type="EMBL" id="CAJ0936247.1"/>
    </source>
</evidence>
<dbReference type="EMBL" id="CAUEEQ010012213">
    <property type="protein sequence ID" value="CAJ0936247.1"/>
    <property type="molecule type" value="Genomic_DNA"/>
</dbReference>
<sequence>MAKEGAVQVTELKGGHLPAVKAGGMRVSKKQGNEENVTPEKNAKKTAPEKPSSVVNLPKVQTMNLLPGALEKLSHEFPAEAAQLAHQKPRPTVEKLILPKKQLIIQQPRRC</sequence>
<evidence type="ECO:0000313" key="3">
    <source>
        <dbReference type="Proteomes" id="UP001176940"/>
    </source>
</evidence>
<gene>
    <name evidence="2" type="ORF">RIMI_LOCUS6689185</name>
</gene>
<keyword evidence="3" id="KW-1185">Reference proteome</keyword>
<proteinExistence type="predicted"/>
<accession>A0ABN9L902</accession>
<evidence type="ECO:0008006" key="4">
    <source>
        <dbReference type="Google" id="ProtNLM"/>
    </source>
</evidence>
<dbReference type="PANTHER" id="PTHR13177:SF2">
    <property type="entry name" value="DEATH-ASSOCIATED PROTEIN-LIKE 1"/>
    <property type="match status" value="1"/>
</dbReference>